<keyword evidence="3" id="KW-1185">Reference proteome</keyword>
<feature type="compositionally biased region" description="Low complexity" evidence="1">
    <location>
        <begin position="29"/>
        <end position="50"/>
    </location>
</feature>
<proteinExistence type="predicted"/>
<feature type="region of interest" description="Disordered" evidence="1">
    <location>
        <begin position="23"/>
        <end position="52"/>
    </location>
</feature>
<dbReference type="Proteomes" id="UP000185696">
    <property type="component" value="Unassembled WGS sequence"/>
</dbReference>
<comment type="caution">
    <text evidence="2">The sequence shown here is derived from an EMBL/GenBank/DDBJ whole genome shotgun (WGS) entry which is preliminary data.</text>
</comment>
<dbReference type="AlphaFoldDB" id="A0A7Z0WJ32"/>
<evidence type="ECO:0000313" key="2">
    <source>
        <dbReference type="EMBL" id="OLF07828.1"/>
    </source>
</evidence>
<evidence type="ECO:0000313" key="3">
    <source>
        <dbReference type="Proteomes" id="UP000185696"/>
    </source>
</evidence>
<organism evidence="2 3">
    <name type="scientific">Actinophytocola xinjiangensis</name>
    <dbReference type="NCBI Taxonomy" id="485602"/>
    <lineage>
        <taxon>Bacteria</taxon>
        <taxon>Bacillati</taxon>
        <taxon>Actinomycetota</taxon>
        <taxon>Actinomycetes</taxon>
        <taxon>Pseudonocardiales</taxon>
        <taxon>Pseudonocardiaceae</taxon>
    </lineage>
</organism>
<gene>
    <name evidence="2" type="ORF">BLA60_26285</name>
</gene>
<protein>
    <submittedName>
        <fullName evidence="2">Uncharacterized protein</fullName>
    </submittedName>
</protein>
<sequence length="130" mass="13102">MIGGLGVIVLLIIVVAVSQPSEDAGTTEQSPAGQSASAPANESAAPAGPATTITSGMYEVGVDVQAGQYKTPGPPEDDIIGACYWARHKDDSGAMESILANGNLEGPGSVTINAGEFFEATGECTWTMTG</sequence>
<reference evidence="2 3" key="1">
    <citation type="submission" date="2016-12" db="EMBL/GenBank/DDBJ databases">
        <title>The draft genome sequence of Actinophytocola xinjiangensis.</title>
        <authorList>
            <person name="Wang W."/>
            <person name="Yuan L."/>
        </authorList>
    </citation>
    <scope>NUCLEOTIDE SEQUENCE [LARGE SCALE GENOMIC DNA]</scope>
    <source>
        <strain evidence="2 3">CGMCC 4.4663</strain>
    </source>
</reference>
<accession>A0A7Z0WJ32</accession>
<name>A0A7Z0WJ32_9PSEU</name>
<evidence type="ECO:0000256" key="1">
    <source>
        <dbReference type="SAM" id="MobiDB-lite"/>
    </source>
</evidence>
<dbReference type="EMBL" id="MSIF01000014">
    <property type="protein sequence ID" value="OLF07828.1"/>
    <property type="molecule type" value="Genomic_DNA"/>
</dbReference>